<dbReference type="EMBL" id="CP000482">
    <property type="protein sequence ID" value="ABK99731.1"/>
    <property type="molecule type" value="Genomic_DNA"/>
</dbReference>
<evidence type="ECO:0000313" key="1">
    <source>
        <dbReference type="EMBL" id="ABK98573.1"/>
    </source>
</evidence>
<evidence type="ECO:0000313" key="2">
    <source>
        <dbReference type="EMBL" id="ABK98938.1"/>
    </source>
</evidence>
<dbReference type="AlphaFoldDB" id="A1AMK3"/>
<organism evidence="1 7">
    <name type="scientific">Pelobacter propionicus (strain DSM 2379 / NBRC 103807 / OttBd1)</name>
    <dbReference type="NCBI Taxonomy" id="338966"/>
    <lineage>
        <taxon>Bacteria</taxon>
        <taxon>Pseudomonadati</taxon>
        <taxon>Thermodesulfobacteriota</taxon>
        <taxon>Desulfuromonadia</taxon>
        <taxon>Desulfuromonadales</taxon>
        <taxon>Desulfuromonadaceae</taxon>
        <taxon>Pelobacter</taxon>
    </lineage>
</organism>
<evidence type="ECO:0000313" key="6">
    <source>
        <dbReference type="EMBL" id="ABL00450.1"/>
    </source>
</evidence>
<dbReference type="KEGG" id="ppd:Ppro_2275"/>
<protein>
    <submittedName>
        <fullName evidence="1">Uncharacterized protein</fullName>
    </submittedName>
</protein>
<gene>
    <name evidence="1" type="ordered locus">Ppro_0944</name>
    <name evidence="2" type="ordered locus">Ppro_1318</name>
    <name evidence="3" type="ordered locus">Ppro_1332</name>
    <name evidence="4" type="ordered locus">Ppro_2123</name>
    <name evidence="5" type="ordered locus">Ppro_2275</name>
    <name evidence="6" type="ordered locus">Ppro_2851</name>
</gene>
<dbReference type="Proteomes" id="UP000006732">
    <property type="component" value="Chromosome"/>
</dbReference>
<accession>A1AMK3</accession>
<sequence length="84" mass="10260">MDMECTVYNPQKRRLETLDVEITEENTTWFRYRRNIRSITMITDWNGGLLIKTGFNYPVYLYDVSREDIGYSRKKARELMRQLR</sequence>
<dbReference type="KEGG" id="ppd:Ppro_2851"/>
<evidence type="ECO:0000313" key="4">
    <source>
        <dbReference type="EMBL" id="ABK99731.1"/>
    </source>
</evidence>
<reference evidence="1 7" key="1">
    <citation type="submission" date="2006-10" db="EMBL/GenBank/DDBJ databases">
        <title>Complete sequence of chromosome of Pelobacter propionicus DSM 2379.</title>
        <authorList>
            <consortium name="US DOE Joint Genome Institute"/>
            <person name="Copeland A."/>
            <person name="Lucas S."/>
            <person name="Lapidus A."/>
            <person name="Barry K."/>
            <person name="Detter J.C."/>
            <person name="Glavina del Rio T."/>
            <person name="Hammon N."/>
            <person name="Israni S."/>
            <person name="Dalin E."/>
            <person name="Tice H."/>
            <person name="Pitluck S."/>
            <person name="Saunders E."/>
            <person name="Brettin T."/>
            <person name="Bruce D."/>
            <person name="Han C."/>
            <person name="Tapia R."/>
            <person name="Schmutz J."/>
            <person name="Larimer F."/>
            <person name="Land M."/>
            <person name="Hauser L."/>
            <person name="Kyrpides N."/>
            <person name="Kim E."/>
            <person name="Lovley D."/>
            <person name="Richardson P."/>
        </authorList>
    </citation>
    <scope>NUCLEOTIDE SEQUENCE [LARGE SCALE GENOMIC DNA]</scope>
    <source>
        <strain evidence="1">DSM 2379</strain>
        <strain evidence="7">DSM 2379 / NBRC 103807 / OttBd1</strain>
    </source>
</reference>
<dbReference type="EMBL" id="CP000482">
    <property type="protein sequence ID" value="ABK98952.1"/>
    <property type="molecule type" value="Genomic_DNA"/>
</dbReference>
<dbReference type="KEGG" id="ppd:Ppro_1332"/>
<proteinExistence type="predicted"/>
<evidence type="ECO:0000313" key="5">
    <source>
        <dbReference type="EMBL" id="ABK99882.1"/>
    </source>
</evidence>
<dbReference type="EMBL" id="CP000482">
    <property type="protein sequence ID" value="ABL00450.1"/>
    <property type="molecule type" value="Genomic_DNA"/>
</dbReference>
<dbReference type="EMBL" id="CP000482">
    <property type="protein sequence ID" value="ABK98573.1"/>
    <property type="molecule type" value="Genomic_DNA"/>
</dbReference>
<dbReference type="KEGG" id="ppd:Ppro_1318"/>
<evidence type="ECO:0000313" key="3">
    <source>
        <dbReference type="EMBL" id="ABK98952.1"/>
    </source>
</evidence>
<evidence type="ECO:0000313" key="7">
    <source>
        <dbReference type="Proteomes" id="UP000006732"/>
    </source>
</evidence>
<keyword evidence="7" id="KW-1185">Reference proteome</keyword>
<dbReference type="EMBL" id="CP000482">
    <property type="protein sequence ID" value="ABK98938.1"/>
    <property type="molecule type" value="Genomic_DNA"/>
</dbReference>
<dbReference type="EMBL" id="CP000482">
    <property type="protein sequence ID" value="ABK99882.1"/>
    <property type="molecule type" value="Genomic_DNA"/>
</dbReference>
<dbReference type="KEGG" id="ppd:Ppro_0944"/>
<dbReference type="STRING" id="338966.Ppro_0944"/>
<dbReference type="HOGENOM" id="CLU_2555269_0_0_7"/>
<name>A1AMK3_PELPD</name>
<dbReference type="KEGG" id="ppd:Ppro_2123"/>